<evidence type="ECO:0000256" key="8">
    <source>
        <dbReference type="ARBA" id="ARBA00023157"/>
    </source>
</evidence>
<evidence type="ECO:0000256" key="10">
    <source>
        <dbReference type="SAM" id="SignalP"/>
    </source>
</evidence>
<evidence type="ECO:0000256" key="9">
    <source>
        <dbReference type="RuleBase" id="RU363034"/>
    </source>
</evidence>
<protein>
    <submittedName>
        <fullName evidence="13">Brachyurin-like isoform X1</fullName>
    </submittedName>
</protein>
<keyword evidence="8" id="KW-1015">Disulfide bond</keyword>
<evidence type="ECO:0000313" key="12">
    <source>
        <dbReference type="Proteomes" id="UP000515158"/>
    </source>
</evidence>
<dbReference type="Gene3D" id="2.40.10.10">
    <property type="entry name" value="Trypsin-like serine proteases"/>
    <property type="match status" value="1"/>
</dbReference>
<dbReference type="InterPro" id="IPR009003">
    <property type="entry name" value="Peptidase_S1_PA"/>
</dbReference>
<dbReference type="PANTHER" id="PTHR24252:SF7">
    <property type="entry name" value="HYALIN"/>
    <property type="match status" value="1"/>
</dbReference>
<evidence type="ECO:0000256" key="5">
    <source>
        <dbReference type="ARBA" id="ARBA00022801"/>
    </source>
</evidence>
<proteinExistence type="predicted"/>
<dbReference type="RefSeq" id="XP_034232032.1">
    <property type="nucleotide sequence ID" value="XM_034376141.1"/>
</dbReference>
<dbReference type="GO" id="GO:0006508">
    <property type="term" value="P:proteolysis"/>
    <property type="evidence" value="ECO:0007669"/>
    <property type="project" value="UniProtKB-KW"/>
</dbReference>
<dbReference type="KEGG" id="tpal:117640000"/>
<dbReference type="Proteomes" id="UP000515158">
    <property type="component" value="Unplaced"/>
</dbReference>
<keyword evidence="3 9" id="KW-0645">Protease</keyword>
<dbReference type="PROSITE" id="PS50240">
    <property type="entry name" value="TRYPSIN_DOM"/>
    <property type="match status" value="1"/>
</dbReference>
<dbReference type="PROSITE" id="PS00134">
    <property type="entry name" value="TRYPSIN_HIS"/>
    <property type="match status" value="1"/>
</dbReference>
<gene>
    <name evidence="13" type="primary">LOC117640000</name>
</gene>
<keyword evidence="4 10" id="KW-0732">Signal</keyword>
<dbReference type="SUPFAM" id="SSF50494">
    <property type="entry name" value="Trypsin-like serine proteases"/>
    <property type="match status" value="1"/>
</dbReference>
<dbReference type="AlphaFoldDB" id="A0A6P8YDZ3"/>
<feature type="signal peptide" evidence="10">
    <location>
        <begin position="1"/>
        <end position="18"/>
    </location>
</feature>
<keyword evidence="6 9" id="KW-0720">Serine protease</keyword>
<dbReference type="PROSITE" id="PS00135">
    <property type="entry name" value="TRYPSIN_SER"/>
    <property type="match status" value="1"/>
</dbReference>
<accession>A0A6P8YDZ3</accession>
<evidence type="ECO:0000256" key="3">
    <source>
        <dbReference type="ARBA" id="ARBA00022670"/>
    </source>
</evidence>
<dbReference type="InterPro" id="IPR001314">
    <property type="entry name" value="Peptidase_S1A"/>
</dbReference>
<dbReference type="Pfam" id="PF00089">
    <property type="entry name" value="Trypsin"/>
    <property type="match status" value="1"/>
</dbReference>
<evidence type="ECO:0000256" key="1">
    <source>
        <dbReference type="ARBA" id="ARBA00004613"/>
    </source>
</evidence>
<evidence type="ECO:0000256" key="7">
    <source>
        <dbReference type="ARBA" id="ARBA00023145"/>
    </source>
</evidence>
<dbReference type="GeneID" id="117640000"/>
<dbReference type="PRINTS" id="PR00722">
    <property type="entry name" value="CHYMOTRYPSIN"/>
</dbReference>
<dbReference type="GO" id="GO:0004252">
    <property type="term" value="F:serine-type endopeptidase activity"/>
    <property type="evidence" value="ECO:0007669"/>
    <property type="project" value="InterPro"/>
</dbReference>
<dbReference type="InterPro" id="IPR043504">
    <property type="entry name" value="Peptidase_S1_PA_chymotrypsin"/>
</dbReference>
<organism evidence="13">
    <name type="scientific">Thrips palmi</name>
    <name type="common">Melon thrips</name>
    <dbReference type="NCBI Taxonomy" id="161013"/>
    <lineage>
        <taxon>Eukaryota</taxon>
        <taxon>Metazoa</taxon>
        <taxon>Ecdysozoa</taxon>
        <taxon>Arthropoda</taxon>
        <taxon>Hexapoda</taxon>
        <taxon>Insecta</taxon>
        <taxon>Pterygota</taxon>
        <taxon>Neoptera</taxon>
        <taxon>Paraneoptera</taxon>
        <taxon>Thysanoptera</taxon>
        <taxon>Terebrantia</taxon>
        <taxon>Thripoidea</taxon>
        <taxon>Thripidae</taxon>
        <taxon>Thrips</taxon>
    </lineage>
</organism>
<evidence type="ECO:0000256" key="4">
    <source>
        <dbReference type="ARBA" id="ARBA00022729"/>
    </source>
</evidence>
<dbReference type="OrthoDB" id="5597713at2759"/>
<dbReference type="PANTHER" id="PTHR24252">
    <property type="entry name" value="ACROSIN-RELATED"/>
    <property type="match status" value="1"/>
</dbReference>
<dbReference type="InterPro" id="IPR033116">
    <property type="entry name" value="TRYPSIN_SER"/>
</dbReference>
<dbReference type="FunFam" id="2.40.10.10:FF:000146">
    <property type="entry name" value="Serine protease 53"/>
    <property type="match status" value="1"/>
</dbReference>
<keyword evidence="7" id="KW-0865">Zymogen</keyword>
<evidence type="ECO:0000313" key="13">
    <source>
        <dbReference type="RefSeq" id="XP_034232032.1"/>
    </source>
</evidence>
<keyword evidence="5 9" id="KW-0378">Hydrolase</keyword>
<name>A0A6P8YDZ3_THRPL</name>
<dbReference type="InParanoid" id="A0A6P8YDZ3"/>
<dbReference type="InterPro" id="IPR001254">
    <property type="entry name" value="Trypsin_dom"/>
</dbReference>
<feature type="chain" id="PRO_5027724492" evidence="10">
    <location>
        <begin position="19"/>
        <end position="276"/>
    </location>
</feature>
<dbReference type="CDD" id="cd00190">
    <property type="entry name" value="Tryp_SPc"/>
    <property type="match status" value="1"/>
</dbReference>
<dbReference type="GO" id="GO:0005576">
    <property type="term" value="C:extracellular region"/>
    <property type="evidence" value="ECO:0007669"/>
    <property type="project" value="UniProtKB-SubCell"/>
</dbReference>
<evidence type="ECO:0000256" key="2">
    <source>
        <dbReference type="ARBA" id="ARBA00022525"/>
    </source>
</evidence>
<evidence type="ECO:0000256" key="6">
    <source>
        <dbReference type="ARBA" id="ARBA00022825"/>
    </source>
</evidence>
<keyword evidence="12" id="KW-1185">Reference proteome</keyword>
<sequence>MKLFQVAACLVLLAVCLASPAPPRVARALLQPRSNVRIIDGGDAAPFQFPWQAALLAEHRFFCGGSIIAPTWILTAGHCVDPLTEFHVVVGALTMPKGHEASRQRFKTNRRFLHPRYDVKFLDNDIGMLQLPTSIEFNIFVQAVALPSYSAATVDWTGVEARVSGWGKTTDLADHNSPMLKFTTLKVVANAVCEHVYGNTMIANKLCLSSDDGGHGVCQGDSGGALVVRQGKTMVQIGITSFVSLEGCTVGMPQGFTRVTAFLDFIEETTGIHIED</sequence>
<keyword evidence="2" id="KW-0964">Secreted</keyword>
<dbReference type="SMART" id="SM00020">
    <property type="entry name" value="Tryp_SPc"/>
    <property type="match status" value="1"/>
</dbReference>
<evidence type="ECO:0000259" key="11">
    <source>
        <dbReference type="PROSITE" id="PS50240"/>
    </source>
</evidence>
<dbReference type="InterPro" id="IPR018114">
    <property type="entry name" value="TRYPSIN_HIS"/>
</dbReference>
<feature type="domain" description="Peptidase S1" evidence="11">
    <location>
        <begin position="38"/>
        <end position="271"/>
    </location>
</feature>
<comment type="subcellular location">
    <subcellularLocation>
        <location evidence="1">Secreted</location>
    </subcellularLocation>
</comment>
<reference evidence="13" key="1">
    <citation type="submission" date="2025-08" db="UniProtKB">
        <authorList>
            <consortium name="RefSeq"/>
        </authorList>
    </citation>
    <scope>IDENTIFICATION</scope>
    <source>
        <tissue evidence="13">Total insect</tissue>
    </source>
</reference>